<evidence type="ECO:0000259" key="8">
    <source>
        <dbReference type="PROSITE" id="PS50110"/>
    </source>
</evidence>
<dbReference type="Proteomes" id="UP001595548">
    <property type="component" value="Unassembled WGS sequence"/>
</dbReference>
<keyword evidence="2" id="KW-0902">Two-component regulatory system</keyword>
<dbReference type="SUPFAM" id="SSF46894">
    <property type="entry name" value="C-terminal effector domain of the bipartite response regulators"/>
    <property type="match status" value="1"/>
</dbReference>
<dbReference type="SMART" id="SM00862">
    <property type="entry name" value="Trans_reg_C"/>
    <property type="match status" value="1"/>
</dbReference>
<gene>
    <name evidence="10" type="ORF">ACFOEB_12360</name>
</gene>
<dbReference type="RefSeq" id="WP_339617839.1">
    <property type="nucleotide sequence ID" value="NZ_AP031500.1"/>
</dbReference>
<proteinExistence type="predicted"/>
<feature type="modified residue" description="4-aspartylphosphate" evidence="6">
    <location>
        <position position="71"/>
    </location>
</feature>
<feature type="DNA-binding region" description="OmpR/PhoB-type" evidence="7">
    <location>
        <begin position="150"/>
        <end position="249"/>
    </location>
</feature>
<dbReference type="PROSITE" id="PS51755">
    <property type="entry name" value="OMPR_PHOB"/>
    <property type="match status" value="1"/>
</dbReference>
<dbReference type="Pfam" id="PF00072">
    <property type="entry name" value="Response_reg"/>
    <property type="match status" value="1"/>
</dbReference>
<evidence type="ECO:0000256" key="5">
    <source>
        <dbReference type="ARBA" id="ARBA00023163"/>
    </source>
</evidence>
<dbReference type="InterPro" id="IPR011006">
    <property type="entry name" value="CheY-like_superfamily"/>
</dbReference>
<evidence type="ECO:0000256" key="4">
    <source>
        <dbReference type="ARBA" id="ARBA00023125"/>
    </source>
</evidence>
<evidence type="ECO:0000256" key="6">
    <source>
        <dbReference type="PROSITE-ProRule" id="PRU00169"/>
    </source>
</evidence>
<evidence type="ECO:0000313" key="10">
    <source>
        <dbReference type="EMBL" id="MFC3155998.1"/>
    </source>
</evidence>
<dbReference type="SUPFAM" id="SSF52172">
    <property type="entry name" value="CheY-like"/>
    <property type="match status" value="1"/>
</dbReference>
<keyword evidence="1 6" id="KW-0597">Phosphoprotein</keyword>
<dbReference type="Gene3D" id="6.10.250.690">
    <property type="match status" value="1"/>
</dbReference>
<dbReference type="Gene3D" id="1.10.10.10">
    <property type="entry name" value="Winged helix-like DNA-binding domain superfamily/Winged helix DNA-binding domain"/>
    <property type="match status" value="1"/>
</dbReference>
<protein>
    <submittedName>
        <fullName evidence="10">Response regulator transcription factor</fullName>
    </submittedName>
</protein>
<organism evidence="10 11">
    <name type="scientific">Gilvimarinus japonicus</name>
    <dbReference type="NCBI Taxonomy" id="1796469"/>
    <lineage>
        <taxon>Bacteria</taxon>
        <taxon>Pseudomonadati</taxon>
        <taxon>Pseudomonadota</taxon>
        <taxon>Gammaproteobacteria</taxon>
        <taxon>Cellvibrionales</taxon>
        <taxon>Cellvibrionaceae</taxon>
        <taxon>Gilvimarinus</taxon>
    </lineage>
</organism>
<dbReference type="CDD" id="cd17574">
    <property type="entry name" value="REC_OmpR"/>
    <property type="match status" value="1"/>
</dbReference>
<dbReference type="PROSITE" id="PS50110">
    <property type="entry name" value="RESPONSE_REGULATORY"/>
    <property type="match status" value="1"/>
</dbReference>
<dbReference type="Pfam" id="PF00486">
    <property type="entry name" value="Trans_reg_C"/>
    <property type="match status" value="1"/>
</dbReference>
<keyword evidence="4 7" id="KW-0238">DNA-binding</keyword>
<keyword evidence="5" id="KW-0804">Transcription</keyword>
<name>A0ABV7HTB9_9GAMM</name>
<dbReference type="InterPro" id="IPR001867">
    <property type="entry name" value="OmpR/PhoB-type_DNA-bd"/>
</dbReference>
<dbReference type="InterPro" id="IPR016032">
    <property type="entry name" value="Sig_transdc_resp-reg_C-effctor"/>
</dbReference>
<sequence>MVDNVRLAYVNKKPPQPQARKRFLVVEDEQDLAELIRMHLSELDAEVEVCHRGDDALPLALRQTWHAIVLDLSLPGIDGLDICRELRSQGVLTPVLILTSRSTELDRVLGLELGADDYLTKPFSTLELMARVKALLRRAEHNKTPANKPAQVITVEGLHIDQAQRSVSVNGEPVELTAREFELMWYFVSHPGRVFRRSELLDAVWGYGHDGYEHTVNSHINRLRGKIEHNPAEPYYLKTVWGVGYKFCGEPCAEVTP</sequence>
<accession>A0ABV7HTB9</accession>
<dbReference type="SMART" id="SM00448">
    <property type="entry name" value="REC"/>
    <property type="match status" value="1"/>
</dbReference>
<dbReference type="InterPro" id="IPR039420">
    <property type="entry name" value="WalR-like"/>
</dbReference>
<comment type="caution">
    <text evidence="10">The sequence shown here is derived from an EMBL/GenBank/DDBJ whole genome shotgun (WGS) entry which is preliminary data.</text>
</comment>
<dbReference type="PANTHER" id="PTHR48111">
    <property type="entry name" value="REGULATOR OF RPOS"/>
    <property type="match status" value="1"/>
</dbReference>
<evidence type="ECO:0000256" key="1">
    <source>
        <dbReference type="ARBA" id="ARBA00022553"/>
    </source>
</evidence>
<evidence type="ECO:0000256" key="7">
    <source>
        <dbReference type="PROSITE-ProRule" id="PRU01091"/>
    </source>
</evidence>
<evidence type="ECO:0000256" key="2">
    <source>
        <dbReference type="ARBA" id="ARBA00023012"/>
    </source>
</evidence>
<evidence type="ECO:0000313" key="11">
    <source>
        <dbReference type="Proteomes" id="UP001595548"/>
    </source>
</evidence>
<keyword evidence="3" id="KW-0805">Transcription regulation</keyword>
<dbReference type="InterPro" id="IPR001789">
    <property type="entry name" value="Sig_transdc_resp-reg_receiver"/>
</dbReference>
<dbReference type="Gene3D" id="3.40.50.2300">
    <property type="match status" value="1"/>
</dbReference>
<dbReference type="EMBL" id="JBHRTL010000008">
    <property type="protein sequence ID" value="MFC3155998.1"/>
    <property type="molecule type" value="Genomic_DNA"/>
</dbReference>
<dbReference type="CDD" id="cd00383">
    <property type="entry name" value="trans_reg_C"/>
    <property type="match status" value="1"/>
</dbReference>
<evidence type="ECO:0000259" key="9">
    <source>
        <dbReference type="PROSITE" id="PS51755"/>
    </source>
</evidence>
<feature type="domain" description="OmpR/PhoB-type" evidence="9">
    <location>
        <begin position="150"/>
        <end position="249"/>
    </location>
</feature>
<feature type="domain" description="Response regulatory" evidence="8">
    <location>
        <begin position="22"/>
        <end position="136"/>
    </location>
</feature>
<evidence type="ECO:0000256" key="3">
    <source>
        <dbReference type="ARBA" id="ARBA00023015"/>
    </source>
</evidence>
<reference evidence="11" key="1">
    <citation type="journal article" date="2019" name="Int. J. Syst. Evol. Microbiol.">
        <title>The Global Catalogue of Microorganisms (GCM) 10K type strain sequencing project: providing services to taxonomists for standard genome sequencing and annotation.</title>
        <authorList>
            <consortium name="The Broad Institute Genomics Platform"/>
            <consortium name="The Broad Institute Genome Sequencing Center for Infectious Disease"/>
            <person name="Wu L."/>
            <person name="Ma J."/>
        </authorList>
    </citation>
    <scope>NUCLEOTIDE SEQUENCE [LARGE SCALE GENOMIC DNA]</scope>
    <source>
        <strain evidence="11">KCTC 52141</strain>
    </source>
</reference>
<keyword evidence="11" id="KW-1185">Reference proteome</keyword>
<dbReference type="InterPro" id="IPR036388">
    <property type="entry name" value="WH-like_DNA-bd_sf"/>
</dbReference>
<dbReference type="PANTHER" id="PTHR48111:SF4">
    <property type="entry name" value="DNA-BINDING DUAL TRANSCRIPTIONAL REGULATOR OMPR"/>
    <property type="match status" value="1"/>
</dbReference>